<protein>
    <submittedName>
        <fullName evidence="4 5">Acetyltransferase</fullName>
        <ecNumber evidence="4">2.3.1.128</ecNumber>
    </submittedName>
</protein>
<dbReference type="KEGG" id="cku:UL82_02005"/>
<dbReference type="InterPro" id="IPR000182">
    <property type="entry name" value="GNAT_dom"/>
</dbReference>
<reference evidence="4 6" key="1">
    <citation type="journal article" date="2015" name="Genome Announc.">
        <title>Complete Genome Sequence of Corynebacterium kutscheri DSM 20755, a Corynebacterial Type Strain with Remarkably Low G+C Content of Chromosomal DNA.</title>
        <authorList>
            <person name="Ruckert C."/>
            <person name="Albersmeier A."/>
            <person name="Winkler A."/>
            <person name="Tauch A."/>
        </authorList>
    </citation>
    <scope>NUCLEOTIDE SEQUENCE [LARGE SCALE GENOMIC DNA]</scope>
    <source>
        <strain evidence="4 6">DSM 20755</strain>
    </source>
</reference>
<dbReference type="Proteomes" id="UP000271380">
    <property type="component" value="Chromosome"/>
</dbReference>
<dbReference type="EMBL" id="CP011312">
    <property type="protein sequence ID" value="AKE40626.1"/>
    <property type="molecule type" value="Genomic_DNA"/>
</dbReference>
<dbReference type="Gene3D" id="3.40.630.30">
    <property type="match status" value="1"/>
</dbReference>
<evidence type="ECO:0000313" key="5">
    <source>
        <dbReference type="EMBL" id="VEH04825.1"/>
    </source>
</evidence>
<dbReference type="Proteomes" id="UP000033457">
    <property type="component" value="Chromosome"/>
</dbReference>
<keyword evidence="2 4" id="KW-0012">Acyltransferase</keyword>
<dbReference type="PANTHER" id="PTHR43420:SF44">
    <property type="entry name" value="ACETYLTRANSFERASE YPEA"/>
    <property type="match status" value="1"/>
</dbReference>
<organism evidence="4 6">
    <name type="scientific">Corynebacterium kutscheri</name>
    <dbReference type="NCBI Taxonomy" id="35755"/>
    <lineage>
        <taxon>Bacteria</taxon>
        <taxon>Bacillati</taxon>
        <taxon>Actinomycetota</taxon>
        <taxon>Actinomycetes</taxon>
        <taxon>Mycobacteriales</taxon>
        <taxon>Corynebacteriaceae</taxon>
        <taxon>Corynebacterium</taxon>
    </lineage>
</organism>
<reference evidence="5 7" key="2">
    <citation type="submission" date="2018-12" db="EMBL/GenBank/DDBJ databases">
        <authorList>
            <consortium name="Pathogen Informatics"/>
        </authorList>
    </citation>
    <scope>NUCLEOTIDE SEQUENCE [LARGE SCALE GENOMIC DNA]</scope>
    <source>
        <strain evidence="5 7">NCTC949</strain>
    </source>
</reference>
<dbReference type="InterPro" id="IPR016181">
    <property type="entry name" value="Acyl_CoA_acyltransferase"/>
</dbReference>
<dbReference type="InterPro" id="IPR050680">
    <property type="entry name" value="YpeA/RimI_acetyltransf"/>
</dbReference>
<evidence type="ECO:0000313" key="7">
    <source>
        <dbReference type="Proteomes" id="UP000271380"/>
    </source>
</evidence>
<dbReference type="PROSITE" id="PS51186">
    <property type="entry name" value="GNAT"/>
    <property type="match status" value="1"/>
</dbReference>
<accession>A0A0F6TCW8</accession>
<gene>
    <name evidence="5" type="primary">rimI</name>
    <name evidence="5" type="ORF">NCTC949_00290</name>
    <name evidence="4" type="ORF">UL82_02005</name>
</gene>
<dbReference type="PANTHER" id="PTHR43420">
    <property type="entry name" value="ACETYLTRANSFERASE"/>
    <property type="match status" value="1"/>
</dbReference>
<dbReference type="HOGENOM" id="CLU_013985_23_3_11"/>
<evidence type="ECO:0000259" key="3">
    <source>
        <dbReference type="PROSITE" id="PS51186"/>
    </source>
</evidence>
<dbReference type="AlphaFoldDB" id="A0A0F6TCW8"/>
<evidence type="ECO:0000313" key="6">
    <source>
        <dbReference type="Proteomes" id="UP000033457"/>
    </source>
</evidence>
<dbReference type="GO" id="GO:0016747">
    <property type="term" value="F:acyltransferase activity, transferring groups other than amino-acyl groups"/>
    <property type="evidence" value="ECO:0007669"/>
    <property type="project" value="InterPro"/>
</dbReference>
<evidence type="ECO:0000313" key="4">
    <source>
        <dbReference type="EMBL" id="AKE40626.1"/>
    </source>
</evidence>
<dbReference type="EC" id="2.3.1.128" evidence="4"/>
<dbReference type="SUPFAM" id="SSF55729">
    <property type="entry name" value="Acyl-CoA N-acyltransferases (Nat)"/>
    <property type="match status" value="1"/>
</dbReference>
<dbReference type="Pfam" id="PF00583">
    <property type="entry name" value="Acetyltransf_1"/>
    <property type="match status" value="1"/>
</dbReference>
<evidence type="ECO:0000256" key="2">
    <source>
        <dbReference type="ARBA" id="ARBA00023315"/>
    </source>
</evidence>
<dbReference type="CDD" id="cd04301">
    <property type="entry name" value="NAT_SF"/>
    <property type="match status" value="1"/>
</dbReference>
<feature type="domain" description="N-acetyltransferase" evidence="3">
    <location>
        <begin position="1"/>
        <end position="183"/>
    </location>
</feature>
<evidence type="ECO:0000256" key="1">
    <source>
        <dbReference type="ARBA" id="ARBA00022679"/>
    </source>
</evidence>
<proteinExistence type="predicted"/>
<dbReference type="OrthoDB" id="529907at2"/>
<dbReference type="RefSeq" id="WP_046438736.1">
    <property type="nucleotide sequence ID" value="NZ_CP011312.1"/>
</dbReference>
<dbReference type="STRING" id="35755.UL82_02005"/>
<keyword evidence="1 4" id="KW-0808">Transferase</keyword>
<sequence>MQIRQAITADAWRLAELEAVLFPGDNPWTAQDFLAEFAQAHTFYLIASLGQKADSDTAEFAKHTGEKTGEEIKNREEIPAENAEIALGYAGLAMLGPADDPEFEIHTIGVDPRAQRSGIATALMDNLMFIVDKYGGPVFLEVRTDNEPAIALYRKYGFEVTGVRKNYYQPSGADAFIMVRSDHGVKQAKGEES</sequence>
<dbReference type="EMBL" id="LR134377">
    <property type="protein sequence ID" value="VEH04825.1"/>
    <property type="molecule type" value="Genomic_DNA"/>
</dbReference>
<keyword evidence="6" id="KW-1185">Reference proteome</keyword>
<name>A0A0F6TCW8_9CORY</name>